<organism>
    <name type="scientific">Ixodes scapularis</name>
    <name type="common">Black-legged tick</name>
    <name type="synonym">Deer tick</name>
    <dbReference type="NCBI Taxonomy" id="6945"/>
    <lineage>
        <taxon>Eukaryota</taxon>
        <taxon>Metazoa</taxon>
        <taxon>Ecdysozoa</taxon>
        <taxon>Arthropoda</taxon>
        <taxon>Chelicerata</taxon>
        <taxon>Arachnida</taxon>
        <taxon>Acari</taxon>
        <taxon>Parasitiformes</taxon>
        <taxon>Ixodida</taxon>
        <taxon>Ixodoidea</taxon>
        <taxon>Ixodidae</taxon>
        <taxon>Ixodinae</taxon>
        <taxon>Ixodes</taxon>
    </lineage>
</organism>
<dbReference type="EMBL" id="ABJB010082690">
    <property type="status" value="NOT_ANNOTATED_CDS"/>
    <property type="molecule type" value="Genomic_DNA"/>
</dbReference>
<dbReference type="HOGENOM" id="CLU_2529989_0_0_1"/>
<proteinExistence type="predicted"/>
<sequence>MAWNEGYALKHRYPSPEYSTTDAQGMILYSFSMCFMVFLVTGLVAFSIKVKNAGLEPGCGLRRGPISSTSTEDATLTWRWEKPT</sequence>
<reference evidence="3" key="2">
    <citation type="submission" date="2020-05" db="UniProtKB">
        <authorList>
            <consortium name="EnsemblMetazoa"/>
        </authorList>
    </citation>
    <scope>IDENTIFICATION</scope>
    <source>
        <strain evidence="3">wikel</strain>
    </source>
</reference>
<feature type="transmembrane region" description="Helical" evidence="1">
    <location>
        <begin position="26"/>
        <end position="46"/>
    </location>
</feature>
<dbReference type="Proteomes" id="UP000001555">
    <property type="component" value="Unassembled WGS sequence"/>
</dbReference>
<dbReference type="EnsemblMetazoa" id="ISCW021990-RA">
    <property type="protein sequence ID" value="ISCW021990-PA"/>
    <property type="gene ID" value="ISCW021990"/>
</dbReference>
<evidence type="ECO:0000313" key="4">
    <source>
        <dbReference type="Proteomes" id="UP000001555"/>
    </source>
</evidence>
<protein>
    <submittedName>
        <fullName evidence="2 3">Uncharacterized protein</fullName>
    </submittedName>
</protein>
<keyword evidence="1" id="KW-1133">Transmembrane helix</keyword>
<dbReference type="AlphaFoldDB" id="B7QFZ6"/>
<keyword evidence="1" id="KW-0812">Transmembrane</keyword>
<accession>B7QFZ6</accession>
<dbReference type="InParanoid" id="B7QFZ6"/>
<dbReference type="EMBL" id="DS928434">
    <property type="protein sequence ID" value="EEC17768.1"/>
    <property type="molecule type" value="Genomic_DNA"/>
</dbReference>
<dbReference type="VEuPathDB" id="VectorBase:ISCI021990"/>
<reference evidence="2 4" key="1">
    <citation type="submission" date="2008-03" db="EMBL/GenBank/DDBJ databases">
        <title>Annotation of Ixodes scapularis.</title>
        <authorList>
            <consortium name="Ixodes scapularis Genome Project Consortium"/>
            <person name="Caler E."/>
            <person name="Hannick L.I."/>
            <person name="Bidwell S."/>
            <person name="Joardar V."/>
            <person name="Thiagarajan M."/>
            <person name="Amedeo P."/>
            <person name="Galinsky K.J."/>
            <person name="Schobel S."/>
            <person name="Inman J."/>
            <person name="Hostetler J."/>
            <person name="Miller J."/>
            <person name="Hammond M."/>
            <person name="Megy K."/>
            <person name="Lawson D."/>
            <person name="Kodira C."/>
            <person name="Sutton G."/>
            <person name="Meyer J."/>
            <person name="Hill C.A."/>
            <person name="Birren B."/>
            <person name="Nene V."/>
            <person name="Collins F."/>
            <person name="Alarcon-Chaidez F."/>
            <person name="Wikel S."/>
            <person name="Strausberg R."/>
        </authorList>
    </citation>
    <scope>NUCLEOTIDE SEQUENCE [LARGE SCALE GENOMIC DNA]</scope>
    <source>
        <strain evidence="4">Wikel</strain>
        <strain evidence="2">Wikel colony</strain>
    </source>
</reference>
<dbReference type="PaxDb" id="6945-B7QFZ6"/>
<evidence type="ECO:0000313" key="3">
    <source>
        <dbReference type="EnsemblMetazoa" id="ISCW021990-PA"/>
    </source>
</evidence>
<keyword evidence="4" id="KW-1185">Reference proteome</keyword>
<evidence type="ECO:0000256" key="1">
    <source>
        <dbReference type="SAM" id="Phobius"/>
    </source>
</evidence>
<evidence type="ECO:0000313" key="2">
    <source>
        <dbReference type="EMBL" id="EEC17768.1"/>
    </source>
</evidence>
<keyword evidence="1" id="KW-0472">Membrane</keyword>
<dbReference type="VEuPathDB" id="VectorBase:ISCW021990"/>
<gene>
    <name evidence="2" type="ORF">IscW_ISCW021990</name>
</gene>
<name>B7QFZ6_IXOSC</name>